<dbReference type="RefSeq" id="WP_189046148.1">
    <property type="nucleotide sequence ID" value="NZ_BMJQ01000006.1"/>
</dbReference>
<evidence type="ECO:0000313" key="1">
    <source>
        <dbReference type="EMBL" id="GGF18099.1"/>
    </source>
</evidence>
<reference evidence="1" key="2">
    <citation type="submission" date="2020-09" db="EMBL/GenBank/DDBJ databases">
        <authorList>
            <person name="Sun Q."/>
            <person name="Zhou Y."/>
        </authorList>
    </citation>
    <scope>NUCLEOTIDE SEQUENCE</scope>
    <source>
        <strain evidence="1">CGMCC 1.15725</strain>
    </source>
</reference>
<evidence type="ECO:0000313" key="2">
    <source>
        <dbReference type="Proteomes" id="UP000646365"/>
    </source>
</evidence>
<dbReference type="Proteomes" id="UP000646365">
    <property type="component" value="Unassembled WGS sequence"/>
</dbReference>
<sequence length="64" mass="6838">MLSRLSDYWMAEPAGQPGIASWRSWARESGVGAPGPAIQNRAGSVNAWEMAHKRLKQSIADAGG</sequence>
<protein>
    <submittedName>
        <fullName evidence="1">Uncharacterized protein</fullName>
    </submittedName>
</protein>
<gene>
    <name evidence="1" type="ORF">GCM10011611_24940</name>
</gene>
<name>A0A8J2YU27_9PROT</name>
<accession>A0A8J2YU27</accession>
<dbReference type="AlphaFoldDB" id="A0A8J2YU27"/>
<proteinExistence type="predicted"/>
<comment type="caution">
    <text evidence="1">The sequence shown here is derived from an EMBL/GenBank/DDBJ whole genome shotgun (WGS) entry which is preliminary data.</text>
</comment>
<reference evidence="1" key="1">
    <citation type="journal article" date="2014" name="Int. J. Syst. Evol. Microbiol.">
        <title>Complete genome sequence of Corynebacterium casei LMG S-19264T (=DSM 44701T), isolated from a smear-ripened cheese.</title>
        <authorList>
            <consortium name="US DOE Joint Genome Institute (JGI-PGF)"/>
            <person name="Walter F."/>
            <person name="Albersmeier A."/>
            <person name="Kalinowski J."/>
            <person name="Ruckert C."/>
        </authorList>
    </citation>
    <scope>NUCLEOTIDE SEQUENCE</scope>
    <source>
        <strain evidence="1">CGMCC 1.15725</strain>
    </source>
</reference>
<organism evidence="1 2">
    <name type="scientific">Aliidongia dinghuensis</name>
    <dbReference type="NCBI Taxonomy" id="1867774"/>
    <lineage>
        <taxon>Bacteria</taxon>
        <taxon>Pseudomonadati</taxon>
        <taxon>Pseudomonadota</taxon>
        <taxon>Alphaproteobacteria</taxon>
        <taxon>Rhodospirillales</taxon>
        <taxon>Dongiaceae</taxon>
        <taxon>Aliidongia</taxon>
    </lineage>
</organism>
<dbReference type="EMBL" id="BMJQ01000006">
    <property type="protein sequence ID" value="GGF18099.1"/>
    <property type="molecule type" value="Genomic_DNA"/>
</dbReference>
<keyword evidence="2" id="KW-1185">Reference proteome</keyword>